<sequence>MNVFGQLEHLILAKRFTAQPASEAAETARSGGRNRNAQLCVYACGQHISQNPAASALAPVGGVVPIPRMNWSPDERELVAQPASRQLHLVVVKRVECFGELGLQHLHGGSGAAEVIAHDGCGYTEQHGEDSP</sequence>
<protein>
    <submittedName>
        <fullName evidence="1">Uncharacterized protein</fullName>
    </submittedName>
</protein>
<evidence type="ECO:0000313" key="1">
    <source>
        <dbReference type="EMBL" id="VBA43951.1"/>
    </source>
</evidence>
<dbReference type="Proteomes" id="UP000273307">
    <property type="component" value="Unassembled WGS sequence"/>
</dbReference>
<accession>A0A498QF37</accession>
<gene>
    <name evidence="1" type="ORF">LAUMK136_05357</name>
</gene>
<evidence type="ECO:0000313" key="2">
    <source>
        <dbReference type="Proteomes" id="UP000273307"/>
    </source>
</evidence>
<proteinExistence type="predicted"/>
<dbReference type="EMBL" id="UPHP01000143">
    <property type="protein sequence ID" value="VBA43951.1"/>
    <property type="molecule type" value="Genomic_DNA"/>
</dbReference>
<keyword evidence="2" id="KW-1185">Reference proteome</keyword>
<name>A0A498QF37_9MYCO</name>
<organism evidence="1 2">
    <name type="scientific">Mycobacterium attenuatum</name>
    <dbReference type="NCBI Taxonomy" id="2341086"/>
    <lineage>
        <taxon>Bacteria</taxon>
        <taxon>Bacillati</taxon>
        <taxon>Actinomycetota</taxon>
        <taxon>Actinomycetes</taxon>
        <taxon>Mycobacteriales</taxon>
        <taxon>Mycobacteriaceae</taxon>
        <taxon>Mycobacterium</taxon>
    </lineage>
</organism>
<dbReference type="AlphaFoldDB" id="A0A498QF37"/>
<reference evidence="1 2" key="1">
    <citation type="submission" date="2018-09" db="EMBL/GenBank/DDBJ databases">
        <authorList>
            <person name="Tagini F."/>
        </authorList>
    </citation>
    <scope>NUCLEOTIDE SEQUENCE [LARGE SCALE GENOMIC DNA]</scope>
    <source>
        <strain evidence="1 2">MK136</strain>
    </source>
</reference>